<dbReference type="PANTHER" id="PTHR11076:SF33">
    <property type="entry name" value="DNA POLYMERASE KAPPA"/>
    <property type="match status" value="1"/>
</dbReference>
<evidence type="ECO:0000256" key="7">
    <source>
        <dbReference type="ARBA" id="ARBA00022679"/>
    </source>
</evidence>
<gene>
    <name evidence="18" type="primary">dbh</name>
    <name evidence="18" type="ORF">LFW2832_00016</name>
</gene>
<evidence type="ECO:0000313" key="19">
    <source>
        <dbReference type="Proteomes" id="UP000789941"/>
    </source>
</evidence>
<dbReference type="GO" id="GO:0042276">
    <property type="term" value="P:error-prone translesion synthesis"/>
    <property type="evidence" value="ECO:0007669"/>
    <property type="project" value="TreeGrafter"/>
</dbReference>
<dbReference type="Proteomes" id="UP000789941">
    <property type="component" value="Unassembled WGS sequence"/>
</dbReference>
<dbReference type="InterPro" id="IPR022880">
    <property type="entry name" value="DNApol_IV"/>
</dbReference>
<dbReference type="PANTHER" id="PTHR11076">
    <property type="entry name" value="DNA REPAIR POLYMERASE UMUC / TRANSFERASE FAMILY MEMBER"/>
    <property type="match status" value="1"/>
</dbReference>
<keyword evidence="10" id="KW-0479">Metal-binding</keyword>
<sequence length="348" mass="39292">MYLHLDMDYFFAQLEEKRRPMAKNKIIVVCVYSGRTEDSGVVSTVNYLGREIGIHSGMPIAFAKKRAPPADSIFVPIDREYYEQTSLRLDQIIRRSCDRVVQASIDEWNVEDKNAIDKAARLKDSIKNELGLTCSVGVAPSILGAKMAASKSKPNGLLILDKSEERRFIDESSLEKVPGIGPKTVAALNQIGAAKVKDLRNISVVTLAEIFGRKTGGWLHNLSSGNFDQDIGEEKPQDEVSRIGTLKESTRDSYLLLSKLTELENEAKEWLMNMKKSYKTLSITFITEDLKTHTKSTSFRNPKSWNEDISKDMEALVSEFLSENNMEIRRIGIRFANFMDMDCQTTLF</sequence>
<keyword evidence="11" id="KW-0227">DNA damage</keyword>
<dbReference type="SUPFAM" id="SSF56672">
    <property type="entry name" value="DNA/RNA polymerases"/>
    <property type="match status" value="1"/>
</dbReference>
<keyword evidence="6" id="KW-0963">Cytoplasm</keyword>
<reference evidence="18 19" key="1">
    <citation type="submission" date="2019-08" db="EMBL/GenBank/DDBJ databases">
        <authorList>
            <person name="Vazquez-Campos X."/>
        </authorList>
    </citation>
    <scope>NUCLEOTIDE SEQUENCE [LARGE SCALE GENOMIC DNA]</scope>
    <source>
        <strain evidence="18">LFW-283_2</strain>
    </source>
</reference>
<protein>
    <recommendedName>
        <fullName evidence="4">DNA-directed DNA polymerase</fullName>
        <ecNumber evidence="4">2.7.7.7</ecNumber>
    </recommendedName>
</protein>
<comment type="catalytic activity">
    <reaction evidence="16">
        <text>DNA(n) + a 2'-deoxyribonucleoside 5'-triphosphate = DNA(n+1) + diphosphate</text>
        <dbReference type="Rhea" id="RHEA:22508"/>
        <dbReference type="Rhea" id="RHEA-COMP:17339"/>
        <dbReference type="Rhea" id="RHEA-COMP:17340"/>
        <dbReference type="ChEBI" id="CHEBI:33019"/>
        <dbReference type="ChEBI" id="CHEBI:61560"/>
        <dbReference type="ChEBI" id="CHEBI:173112"/>
        <dbReference type="EC" id="2.7.7.7"/>
    </reaction>
</comment>
<evidence type="ECO:0000256" key="4">
    <source>
        <dbReference type="ARBA" id="ARBA00012417"/>
    </source>
</evidence>
<keyword evidence="12" id="KW-0460">Magnesium</keyword>
<comment type="subcellular location">
    <subcellularLocation>
        <location evidence="2">Cytoplasm</location>
    </subcellularLocation>
</comment>
<dbReference type="PROSITE" id="PS50173">
    <property type="entry name" value="UMUC"/>
    <property type="match status" value="1"/>
</dbReference>
<dbReference type="EC" id="2.7.7.7" evidence="4"/>
<proteinExistence type="inferred from homology"/>
<dbReference type="InterPro" id="IPR050116">
    <property type="entry name" value="DNA_polymerase-Y"/>
</dbReference>
<dbReference type="Pfam" id="PF00817">
    <property type="entry name" value="IMS"/>
    <property type="match status" value="1"/>
</dbReference>
<dbReference type="InterPro" id="IPR036775">
    <property type="entry name" value="DNA_pol_Y-fam_lit_finger_sf"/>
</dbReference>
<evidence type="ECO:0000256" key="3">
    <source>
        <dbReference type="ARBA" id="ARBA00010945"/>
    </source>
</evidence>
<dbReference type="CDD" id="cd03586">
    <property type="entry name" value="PolY_Pol_IV_kappa"/>
    <property type="match status" value="1"/>
</dbReference>
<name>A0A5E4LRM4_9ARCH</name>
<dbReference type="GO" id="GO:0006260">
    <property type="term" value="P:DNA replication"/>
    <property type="evidence" value="ECO:0007669"/>
    <property type="project" value="UniProtKB-KW"/>
</dbReference>
<comment type="similarity">
    <text evidence="3">Belongs to the DNA polymerase type-Y family.</text>
</comment>
<evidence type="ECO:0000256" key="6">
    <source>
        <dbReference type="ARBA" id="ARBA00022490"/>
    </source>
</evidence>
<dbReference type="InterPro" id="IPR001126">
    <property type="entry name" value="UmuC"/>
</dbReference>
<keyword evidence="5" id="KW-0515">Mutator protein</keyword>
<dbReference type="EMBL" id="CABMJJ010000001">
    <property type="protein sequence ID" value="VVC02466.1"/>
    <property type="molecule type" value="Genomic_DNA"/>
</dbReference>
<evidence type="ECO:0000259" key="17">
    <source>
        <dbReference type="PROSITE" id="PS50173"/>
    </source>
</evidence>
<evidence type="ECO:0000256" key="14">
    <source>
        <dbReference type="ARBA" id="ARBA00023125"/>
    </source>
</evidence>
<dbReference type="Gene3D" id="3.30.1490.100">
    <property type="entry name" value="DNA polymerase, Y-family, little finger domain"/>
    <property type="match status" value="1"/>
</dbReference>
<comment type="cofactor">
    <cofactor evidence="1">
        <name>Mg(2+)</name>
        <dbReference type="ChEBI" id="CHEBI:18420"/>
    </cofactor>
</comment>
<dbReference type="GO" id="GO:0003887">
    <property type="term" value="F:DNA-directed DNA polymerase activity"/>
    <property type="evidence" value="ECO:0007669"/>
    <property type="project" value="UniProtKB-KW"/>
</dbReference>
<dbReference type="InterPro" id="IPR043128">
    <property type="entry name" value="Rev_trsase/Diguanyl_cyclase"/>
</dbReference>
<evidence type="ECO:0000256" key="9">
    <source>
        <dbReference type="ARBA" id="ARBA00022705"/>
    </source>
</evidence>
<evidence type="ECO:0000256" key="10">
    <source>
        <dbReference type="ARBA" id="ARBA00022723"/>
    </source>
</evidence>
<keyword evidence="9" id="KW-0235">DNA replication</keyword>
<dbReference type="Pfam" id="PF21999">
    <property type="entry name" value="IMS_HHH_1"/>
    <property type="match status" value="1"/>
</dbReference>
<keyword evidence="15" id="KW-0234">DNA repair</keyword>
<dbReference type="Gene3D" id="1.10.150.20">
    <property type="entry name" value="5' to 3' exonuclease, C-terminal subdomain"/>
    <property type="match status" value="1"/>
</dbReference>
<evidence type="ECO:0000256" key="2">
    <source>
        <dbReference type="ARBA" id="ARBA00004496"/>
    </source>
</evidence>
<dbReference type="Gene3D" id="3.40.1170.60">
    <property type="match status" value="1"/>
</dbReference>
<dbReference type="Gene3D" id="3.30.70.270">
    <property type="match status" value="1"/>
</dbReference>
<keyword evidence="13" id="KW-0239">DNA-directed DNA polymerase</keyword>
<dbReference type="GO" id="GO:0005737">
    <property type="term" value="C:cytoplasm"/>
    <property type="evidence" value="ECO:0007669"/>
    <property type="project" value="UniProtKB-SubCell"/>
</dbReference>
<keyword evidence="7 18" id="KW-0808">Transferase</keyword>
<evidence type="ECO:0000256" key="15">
    <source>
        <dbReference type="ARBA" id="ARBA00023204"/>
    </source>
</evidence>
<dbReference type="InterPro" id="IPR017961">
    <property type="entry name" value="DNA_pol_Y-fam_little_finger"/>
</dbReference>
<evidence type="ECO:0000256" key="12">
    <source>
        <dbReference type="ARBA" id="ARBA00022842"/>
    </source>
</evidence>
<comment type="caution">
    <text evidence="18">The sequence shown here is derived from an EMBL/GenBank/DDBJ whole genome shotgun (WGS) entry which is preliminary data.</text>
</comment>
<dbReference type="InterPro" id="IPR053848">
    <property type="entry name" value="IMS_HHH_1"/>
</dbReference>
<keyword evidence="14" id="KW-0238">DNA-binding</keyword>
<evidence type="ECO:0000313" key="18">
    <source>
        <dbReference type="EMBL" id="VVC02466.1"/>
    </source>
</evidence>
<organism evidence="18 19">
    <name type="scientific">Candidatus Bilamarchaeum dharawalense</name>
    <dbReference type="NCBI Taxonomy" id="2885759"/>
    <lineage>
        <taxon>Archaea</taxon>
        <taxon>Candidatus Micrarchaeota</taxon>
        <taxon>Candidatus Micrarchaeia</taxon>
        <taxon>Candidatus Anstonellales</taxon>
        <taxon>Candidatus Bilamarchaeaceae</taxon>
        <taxon>Candidatus Bilamarchaeum</taxon>
    </lineage>
</organism>
<dbReference type="InterPro" id="IPR043502">
    <property type="entry name" value="DNA/RNA_pol_sf"/>
</dbReference>
<evidence type="ECO:0000256" key="11">
    <source>
        <dbReference type="ARBA" id="ARBA00022763"/>
    </source>
</evidence>
<evidence type="ECO:0000256" key="8">
    <source>
        <dbReference type="ARBA" id="ARBA00022695"/>
    </source>
</evidence>
<dbReference type="AlphaFoldDB" id="A0A5E4LRM4"/>
<evidence type="ECO:0000256" key="1">
    <source>
        <dbReference type="ARBA" id="ARBA00001946"/>
    </source>
</evidence>
<dbReference type="SUPFAM" id="SSF100879">
    <property type="entry name" value="Lesion bypass DNA polymerase (Y-family), little finger domain"/>
    <property type="match status" value="1"/>
</dbReference>
<evidence type="ECO:0000256" key="5">
    <source>
        <dbReference type="ARBA" id="ARBA00022457"/>
    </source>
</evidence>
<dbReference type="Pfam" id="PF11799">
    <property type="entry name" value="IMS_C"/>
    <property type="match status" value="1"/>
</dbReference>
<evidence type="ECO:0000256" key="13">
    <source>
        <dbReference type="ARBA" id="ARBA00022932"/>
    </source>
</evidence>
<accession>A0A5E4LRM4</accession>
<feature type="domain" description="UmuC" evidence="17">
    <location>
        <begin position="2"/>
        <end position="181"/>
    </location>
</feature>
<keyword evidence="8 18" id="KW-0548">Nucleotidyltransferase</keyword>
<evidence type="ECO:0000256" key="16">
    <source>
        <dbReference type="ARBA" id="ARBA00049244"/>
    </source>
</evidence>
<dbReference type="GO" id="GO:0006281">
    <property type="term" value="P:DNA repair"/>
    <property type="evidence" value="ECO:0007669"/>
    <property type="project" value="UniProtKB-KW"/>
</dbReference>
<dbReference type="GO" id="GO:0046872">
    <property type="term" value="F:metal ion binding"/>
    <property type="evidence" value="ECO:0007669"/>
    <property type="project" value="UniProtKB-KW"/>
</dbReference>
<dbReference type="GO" id="GO:0003684">
    <property type="term" value="F:damaged DNA binding"/>
    <property type="evidence" value="ECO:0007669"/>
    <property type="project" value="InterPro"/>
</dbReference>